<gene>
    <name evidence="8" type="ORF">E0I61_09635</name>
</gene>
<evidence type="ECO:0000313" key="8">
    <source>
        <dbReference type="EMBL" id="TDE29408.1"/>
    </source>
</evidence>
<feature type="transmembrane region" description="Helical" evidence="7">
    <location>
        <begin position="149"/>
        <end position="169"/>
    </location>
</feature>
<evidence type="ECO:0000256" key="5">
    <source>
        <dbReference type="ARBA" id="ARBA00022989"/>
    </source>
</evidence>
<feature type="transmembrane region" description="Helical" evidence="7">
    <location>
        <begin position="308"/>
        <end position="331"/>
    </location>
</feature>
<feature type="transmembrane region" description="Helical" evidence="7">
    <location>
        <begin position="241"/>
        <end position="263"/>
    </location>
</feature>
<keyword evidence="5 7" id="KW-1133">Transmembrane helix</keyword>
<evidence type="ECO:0000256" key="6">
    <source>
        <dbReference type="ARBA" id="ARBA00023136"/>
    </source>
</evidence>
<sequence>MKKESLIKSIILVGFLLLFLFSSRFKAEEKKVVCIENKCEKPHEHGELNYHERFHVEAKDKFVLAVLKSAHNFWEANATGMTFAIILGGAGLSLVLSSKKTARFLEYKGVRGAALGSLLGMPLNMCANCSAVASVGINSKSGSKEATLGIILGGALFNIIGIITMFGLFHPAVVFSRIIMSAILILVMIPLVSKLDASSSDPEKQVPFLDTIPIPYLGKQKSVLKFIIKSIEDWLVSAGNLAWKLIPLMVLGTLITAVFRVFFPNEVLSTFTHSNPYLVIIVVSFIGTLLSVPVLFEILLGTVLLHLGFSNGVVATMLFTAPAFGLFTMVITKEKLGGYKIPLILIGTTFLFGITTGLLAEFLTQLF</sequence>
<protein>
    <recommendedName>
        <fullName evidence="10">Permease</fullName>
    </recommendedName>
</protein>
<comment type="caution">
    <text evidence="8">The sequence shown here is derived from an EMBL/GenBank/DDBJ whole genome shotgun (WGS) entry which is preliminary data.</text>
</comment>
<dbReference type="Proteomes" id="UP000294685">
    <property type="component" value="Unassembled WGS sequence"/>
</dbReference>
<evidence type="ECO:0000256" key="1">
    <source>
        <dbReference type="ARBA" id="ARBA00004651"/>
    </source>
</evidence>
<comment type="similarity">
    <text evidence="2">Belongs to the UPF0718 family.</text>
</comment>
<keyword evidence="3" id="KW-1003">Cell membrane</keyword>
<accession>A0ABY2DUP1</accession>
<evidence type="ECO:0000313" key="9">
    <source>
        <dbReference type="Proteomes" id="UP000294685"/>
    </source>
</evidence>
<evidence type="ECO:0000256" key="4">
    <source>
        <dbReference type="ARBA" id="ARBA00022692"/>
    </source>
</evidence>
<proteinExistence type="inferred from homology"/>
<organism evidence="8 9">
    <name type="scientific">Flavobacterium ranwuense</name>
    <dbReference type="NCBI Taxonomy" id="2541725"/>
    <lineage>
        <taxon>Bacteria</taxon>
        <taxon>Pseudomonadati</taxon>
        <taxon>Bacteroidota</taxon>
        <taxon>Flavobacteriia</taxon>
        <taxon>Flavobacteriales</taxon>
        <taxon>Flavobacteriaceae</taxon>
        <taxon>Flavobacterium</taxon>
    </lineage>
</organism>
<dbReference type="RefSeq" id="WP_132071037.1">
    <property type="nucleotide sequence ID" value="NZ_SMLH01000004.1"/>
</dbReference>
<feature type="transmembrane region" description="Helical" evidence="7">
    <location>
        <begin position="275"/>
        <end position="296"/>
    </location>
</feature>
<evidence type="ECO:0008006" key="10">
    <source>
        <dbReference type="Google" id="ProtNLM"/>
    </source>
</evidence>
<dbReference type="InterPro" id="IPR005524">
    <property type="entry name" value="DUF318"/>
</dbReference>
<feature type="transmembrane region" description="Helical" evidence="7">
    <location>
        <begin position="343"/>
        <end position="363"/>
    </location>
</feature>
<evidence type="ECO:0000256" key="7">
    <source>
        <dbReference type="SAM" id="Phobius"/>
    </source>
</evidence>
<keyword evidence="9" id="KW-1185">Reference proteome</keyword>
<comment type="subcellular location">
    <subcellularLocation>
        <location evidence="1">Cell membrane</location>
        <topology evidence="1">Multi-pass membrane protein</topology>
    </subcellularLocation>
</comment>
<feature type="transmembrane region" description="Helical" evidence="7">
    <location>
        <begin position="174"/>
        <end position="192"/>
    </location>
</feature>
<evidence type="ECO:0000256" key="2">
    <source>
        <dbReference type="ARBA" id="ARBA00006386"/>
    </source>
</evidence>
<keyword evidence="4 7" id="KW-0812">Transmembrane</keyword>
<reference evidence="8 9" key="1">
    <citation type="submission" date="2019-03" db="EMBL/GenBank/DDBJ databases">
        <title>Novel species of Flavobacterium.</title>
        <authorList>
            <person name="Liu Q."/>
            <person name="Xin Y.-H."/>
        </authorList>
    </citation>
    <scope>NUCLEOTIDE SEQUENCE [LARGE SCALE GENOMIC DNA]</scope>
    <source>
        <strain evidence="8 9">LB2P22</strain>
    </source>
</reference>
<name>A0ABY2DUP1_9FLAO</name>
<dbReference type="PANTHER" id="PTHR43299:SF1">
    <property type="entry name" value="UPF0718 PROTEIN YRAQ"/>
    <property type="match status" value="1"/>
</dbReference>
<dbReference type="Pfam" id="PF03773">
    <property type="entry name" value="ArsP_1"/>
    <property type="match status" value="1"/>
</dbReference>
<keyword evidence="6 7" id="KW-0472">Membrane</keyword>
<dbReference type="PANTHER" id="PTHR43299">
    <property type="entry name" value="UPF0718 PROTEIN YRAQ"/>
    <property type="match status" value="1"/>
</dbReference>
<dbReference type="EMBL" id="SMLH01000004">
    <property type="protein sequence ID" value="TDE29408.1"/>
    <property type="molecule type" value="Genomic_DNA"/>
</dbReference>
<evidence type="ECO:0000256" key="3">
    <source>
        <dbReference type="ARBA" id="ARBA00022475"/>
    </source>
</evidence>
<feature type="transmembrane region" description="Helical" evidence="7">
    <location>
        <begin position="78"/>
        <end position="97"/>
    </location>
</feature>